<name>R0KHJ9_EXST2</name>
<accession>R0KHJ9</accession>
<sequence length="710" mass="79560">MPDQSPTTIVGCLLDVSGSMRSALEIGRDNHQPATDRFHAILSAAPNLAQAEQSHESSALMFVGAFGLLEEEAAVVDLCAVVEALVGEEKDEGKSGHDLLIRIANEKGLKHISRYIRTKLMDDEARMVYVHLGLHPEKIQEFVEAIPPLDEVEELQWALEKGENAMELSHKFLTGFPSRTESAASARYIEDKVVDRSEAIQLARRICKEWLQDFGKLKLRKMEKVIKLLQKLQQKDQSKQTAGNNSDSQNMEPNTLLDKLRKHVYGRTPMQESLRQSLENRILVLLSDGVSTDGDPLPIAEELKKENVVIATVYLTSNPATNFQRHLHYNAVSDWNDGQRVLFNMAHQVSCLKHPIPVLATLGWKIPSAGEAALYATVNSAAALDEFCSMLLTARFGSAETVLDILGRIDMDKYVDDENVRNCSNPSDQGNAGVCYAHAAAFVLHSALLRIVGRTNSYPTIEQIRNRILNEFRARDRGWNTEEVLRTAIKWYPPLRFDKVDEDAARQAVLRRRFILSTFHLPQPGWDAFGRHFGGSAASCRDVLSREIMKPYRDLKAAGGHAVALVGCAPQSLTFVNSWGKNWGDGGRFSVEDSHSLTSLYRRDNGMTTRIDACFYDVYWWESGLDSAERAAYQRHVQERLRKRAQMYPEILEAKLQCPSCRTLSPVIEFGGDICRVVCPAEGCRMQFKPEGEQILQALYVRAGVSSAMD</sequence>
<dbReference type="RefSeq" id="XP_008021189.1">
    <property type="nucleotide sequence ID" value="XM_008022998.1"/>
</dbReference>
<dbReference type="Gene3D" id="3.40.50.410">
    <property type="entry name" value="von Willebrand factor, type A domain"/>
    <property type="match status" value="1"/>
</dbReference>
<reference evidence="1 2" key="2">
    <citation type="journal article" date="2013" name="PLoS Genet.">
        <title>Comparative genome structure, secondary metabolite, and effector coding capacity across Cochliobolus pathogens.</title>
        <authorList>
            <person name="Condon B.J."/>
            <person name="Leng Y."/>
            <person name="Wu D."/>
            <person name="Bushley K.E."/>
            <person name="Ohm R.A."/>
            <person name="Otillar R."/>
            <person name="Martin J."/>
            <person name="Schackwitz W."/>
            <person name="Grimwood J."/>
            <person name="MohdZainudin N."/>
            <person name="Xue C."/>
            <person name="Wang R."/>
            <person name="Manning V.A."/>
            <person name="Dhillon B."/>
            <person name="Tu Z.J."/>
            <person name="Steffenson B.J."/>
            <person name="Salamov A."/>
            <person name="Sun H."/>
            <person name="Lowry S."/>
            <person name="LaButti K."/>
            <person name="Han J."/>
            <person name="Copeland A."/>
            <person name="Lindquist E."/>
            <person name="Barry K."/>
            <person name="Schmutz J."/>
            <person name="Baker S.E."/>
            <person name="Ciuffetti L.M."/>
            <person name="Grigoriev I.V."/>
            <person name="Zhong S."/>
            <person name="Turgeon B.G."/>
        </authorList>
    </citation>
    <scope>NUCLEOTIDE SEQUENCE [LARGE SCALE GENOMIC DNA]</scope>
    <source>
        <strain evidence="2">28A</strain>
    </source>
</reference>
<dbReference type="SUPFAM" id="SSF53300">
    <property type="entry name" value="vWA-like"/>
    <property type="match status" value="1"/>
</dbReference>
<dbReference type="OrthoDB" id="3789175at2759"/>
<organism evidence="1 2">
    <name type="scientific">Exserohilum turcicum (strain 28A)</name>
    <name type="common">Northern leaf blight fungus</name>
    <name type="synonym">Setosphaeria turcica</name>
    <dbReference type="NCBI Taxonomy" id="671987"/>
    <lineage>
        <taxon>Eukaryota</taxon>
        <taxon>Fungi</taxon>
        <taxon>Dikarya</taxon>
        <taxon>Ascomycota</taxon>
        <taxon>Pezizomycotina</taxon>
        <taxon>Dothideomycetes</taxon>
        <taxon>Pleosporomycetidae</taxon>
        <taxon>Pleosporales</taxon>
        <taxon>Pleosporineae</taxon>
        <taxon>Pleosporaceae</taxon>
        <taxon>Exserohilum</taxon>
    </lineage>
</organism>
<reference evidence="1 2" key="1">
    <citation type="journal article" date="2012" name="PLoS Pathog.">
        <title>Diverse lifestyles and strategies of plant pathogenesis encoded in the genomes of eighteen Dothideomycetes fungi.</title>
        <authorList>
            <person name="Ohm R.A."/>
            <person name="Feau N."/>
            <person name="Henrissat B."/>
            <person name="Schoch C.L."/>
            <person name="Horwitz B.A."/>
            <person name="Barry K.W."/>
            <person name="Condon B.J."/>
            <person name="Copeland A.C."/>
            <person name="Dhillon B."/>
            <person name="Glaser F."/>
            <person name="Hesse C.N."/>
            <person name="Kosti I."/>
            <person name="LaButti K."/>
            <person name="Lindquist E.A."/>
            <person name="Lucas S."/>
            <person name="Salamov A.A."/>
            <person name="Bradshaw R.E."/>
            <person name="Ciuffetti L."/>
            <person name="Hamelin R.C."/>
            <person name="Kema G.H.J."/>
            <person name="Lawrence C."/>
            <person name="Scott J.A."/>
            <person name="Spatafora J.W."/>
            <person name="Turgeon B.G."/>
            <person name="de Wit P.J.G.M."/>
            <person name="Zhong S."/>
            <person name="Goodwin S.B."/>
            <person name="Grigoriev I.V."/>
        </authorList>
    </citation>
    <scope>NUCLEOTIDE SEQUENCE [LARGE SCALE GENOMIC DNA]</scope>
    <source>
        <strain evidence="2">28A</strain>
    </source>
</reference>
<evidence type="ECO:0000313" key="2">
    <source>
        <dbReference type="Proteomes" id="UP000016935"/>
    </source>
</evidence>
<dbReference type="Gene3D" id="3.90.70.10">
    <property type="entry name" value="Cysteine proteinases"/>
    <property type="match status" value="1"/>
</dbReference>
<dbReference type="AlphaFoldDB" id="R0KHJ9"/>
<dbReference type="EMBL" id="KB908481">
    <property type="protein sequence ID" value="EOA92358.1"/>
    <property type="molecule type" value="Genomic_DNA"/>
</dbReference>
<dbReference type="HOGENOM" id="CLU_396367_0_0_1"/>
<dbReference type="CDD" id="cd00198">
    <property type="entry name" value="vWFA"/>
    <property type="match status" value="1"/>
</dbReference>
<evidence type="ECO:0000313" key="1">
    <source>
        <dbReference type="EMBL" id="EOA92358.1"/>
    </source>
</evidence>
<evidence type="ECO:0008006" key="3">
    <source>
        <dbReference type="Google" id="ProtNLM"/>
    </source>
</evidence>
<gene>
    <name evidence="1" type="ORF">SETTUDRAFT_153303</name>
</gene>
<dbReference type="InterPro" id="IPR038765">
    <property type="entry name" value="Papain-like_cys_pep_sf"/>
</dbReference>
<dbReference type="SUPFAM" id="SSF54001">
    <property type="entry name" value="Cysteine proteinases"/>
    <property type="match status" value="1"/>
</dbReference>
<dbReference type="Proteomes" id="UP000016935">
    <property type="component" value="Unassembled WGS sequence"/>
</dbReference>
<dbReference type="GeneID" id="19397282"/>
<dbReference type="InterPro" id="IPR036465">
    <property type="entry name" value="vWFA_dom_sf"/>
</dbReference>
<dbReference type="eggNOG" id="ENOG502S5C2">
    <property type="taxonomic scope" value="Eukaryota"/>
</dbReference>
<protein>
    <recommendedName>
        <fullName evidence="3">Peptidase C1A papain C-terminal domain-containing protein</fullName>
    </recommendedName>
</protein>
<keyword evidence="2" id="KW-1185">Reference proteome</keyword>
<proteinExistence type="predicted"/>